<name>A0A420EPZ0_9SPHN</name>
<accession>A0A420EPZ0</accession>
<proteinExistence type="predicted"/>
<reference evidence="1 2" key="1">
    <citation type="submission" date="2018-09" db="EMBL/GenBank/DDBJ databases">
        <title>Altererythrobacter spongiae sp. nov., isolated from a marine sponge.</title>
        <authorList>
            <person name="Zhuang L."/>
            <person name="Luo L."/>
        </authorList>
    </citation>
    <scope>NUCLEOTIDE SEQUENCE [LARGE SCALE GENOMIC DNA]</scope>
    <source>
        <strain evidence="1 2">HN-Y73</strain>
    </source>
</reference>
<organism evidence="1 2">
    <name type="scientific">Altericroceibacterium spongiae</name>
    <dbReference type="NCBI Taxonomy" id="2320269"/>
    <lineage>
        <taxon>Bacteria</taxon>
        <taxon>Pseudomonadati</taxon>
        <taxon>Pseudomonadota</taxon>
        <taxon>Alphaproteobacteria</taxon>
        <taxon>Sphingomonadales</taxon>
        <taxon>Erythrobacteraceae</taxon>
        <taxon>Altericroceibacterium</taxon>
    </lineage>
</organism>
<comment type="caution">
    <text evidence="1">The sequence shown here is derived from an EMBL/GenBank/DDBJ whole genome shotgun (WGS) entry which is preliminary data.</text>
</comment>
<evidence type="ECO:0000313" key="2">
    <source>
        <dbReference type="Proteomes" id="UP000284395"/>
    </source>
</evidence>
<dbReference type="AlphaFoldDB" id="A0A420EPZ0"/>
<keyword evidence="2" id="KW-1185">Reference proteome</keyword>
<dbReference type="EMBL" id="RAPF01000002">
    <property type="protein sequence ID" value="RKF22730.1"/>
    <property type="molecule type" value="Genomic_DNA"/>
</dbReference>
<gene>
    <name evidence="1" type="ORF">D6851_05905</name>
</gene>
<protein>
    <submittedName>
        <fullName evidence="1">Uncharacterized protein</fullName>
    </submittedName>
</protein>
<evidence type="ECO:0000313" key="1">
    <source>
        <dbReference type="EMBL" id="RKF22730.1"/>
    </source>
</evidence>
<dbReference type="RefSeq" id="WP_120323923.1">
    <property type="nucleotide sequence ID" value="NZ_RAPF01000002.1"/>
</dbReference>
<dbReference type="Proteomes" id="UP000284395">
    <property type="component" value="Unassembled WGS sequence"/>
</dbReference>
<sequence>MSARWSVVYIGKSPSDQPGGPIGGYLYMSDIDGRESARIWFESYADAQAEARLISTRLGCRLSILEGGA</sequence>